<gene>
    <name evidence="6" type="ORF">LELG_02776</name>
</gene>
<organism evidence="6 7">
    <name type="scientific">Lodderomyces elongisporus (strain ATCC 11503 / CBS 2605 / JCM 1781 / NBRC 1676 / NRRL YB-4239)</name>
    <name type="common">Yeast</name>
    <name type="synonym">Saccharomyces elongisporus</name>
    <dbReference type="NCBI Taxonomy" id="379508"/>
    <lineage>
        <taxon>Eukaryota</taxon>
        <taxon>Fungi</taxon>
        <taxon>Dikarya</taxon>
        <taxon>Ascomycota</taxon>
        <taxon>Saccharomycotina</taxon>
        <taxon>Pichiomycetes</taxon>
        <taxon>Debaryomycetaceae</taxon>
        <taxon>Candida/Lodderomyces clade</taxon>
        <taxon>Lodderomyces</taxon>
    </lineage>
</organism>
<dbReference type="AlphaFoldDB" id="A5DZI9"/>
<dbReference type="HOGENOM" id="CLU_006909_5_3_1"/>
<keyword evidence="7" id="KW-1185">Reference proteome</keyword>
<evidence type="ECO:0000256" key="5">
    <source>
        <dbReference type="SAM" id="MobiDB-lite"/>
    </source>
</evidence>
<dbReference type="PANTHER" id="PTHR23023">
    <property type="entry name" value="DIMETHYLANILINE MONOOXYGENASE"/>
    <property type="match status" value="1"/>
</dbReference>
<dbReference type="InterPro" id="IPR020946">
    <property type="entry name" value="Flavin_mOase-like"/>
</dbReference>
<dbReference type="GO" id="GO:0050660">
    <property type="term" value="F:flavin adenine dinucleotide binding"/>
    <property type="evidence" value="ECO:0007669"/>
    <property type="project" value="InterPro"/>
</dbReference>
<feature type="region of interest" description="Disordered" evidence="5">
    <location>
        <begin position="33"/>
        <end position="53"/>
    </location>
</feature>
<dbReference type="GO" id="GO:0050661">
    <property type="term" value="F:NADP binding"/>
    <property type="evidence" value="ECO:0007669"/>
    <property type="project" value="InterPro"/>
</dbReference>
<keyword evidence="3" id="KW-0274">FAD</keyword>
<dbReference type="InParanoid" id="A5DZI9"/>
<keyword evidence="2" id="KW-0285">Flavoprotein</keyword>
<proteinExistence type="inferred from homology"/>
<comment type="similarity">
    <text evidence="1">Belongs to the FMO family.</text>
</comment>
<keyword evidence="4" id="KW-0560">Oxidoreductase</keyword>
<dbReference type="KEGG" id="lel:PVL30_003620"/>
<name>A5DZI9_LODEL</name>
<sequence length="596" mass="66981">MTVEIPNIKSIAIIGAGPGGLASLYEFLHTNKDGTSTIRDPKSHTAPSPGNYPKAADPAFDKIVVFEQKDHPGGIWAPATLEADLPVPPQEILDAENYNDPRYVRPRTEVPEGVKGATVDKPFVTKGEPNTKSGNFKVRKQAEVPETEVNKSEGEQLIDELQWKRTGIFPFLFTNIPQRFTRFSYLPDEEEFHNKQRKIYPFLTHQELSQKFTDFVEQENLLEYIRLNSAVENVAKDKDTGKWIITVRHPQQNGDNLWYQEEFDAVVVSNGHYTVPYFPHINGLAEYNANFPNQLIHAKSFRDLEDFKDKDVLVVGGSISTANLLQYIVPVAKSVTNSKRGKHLVFAYINDALVSKGIDPRPEISYIDPKSGEFYFTDGTLGKYDKVLFTTGYHYHFPFFNPQDNYLSLVNPGNLSRVGGLYLHTIDQKDPTLGTVGIIVSHLNFHTIEASAAALAGVWSGASSLPNVDPEQKKWEDDLVNTRGNSLFFHFYDNHGAKEIIDDLEQYFAKGRYNPLIRDGEFVDEIDKGSDYLEKLFYGLKDKTIAIEETNDWKNETGKGEITKTEKSTKQDSEIPLLQKGVAGISVAEVPTTVPA</sequence>
<dbReference type="OMA" id="STGYHWH"/>
<dbReference type="InterPro" id="IPR050346">
    <property type="entry name" value="FMO-like"/>
</dbReference>
<accession>A5DZI9</accession>
<evidence type="ECO:0000313" key="6">
    <source>
        <dbReference type="EMBL" id="EDK44597.1"/>
    </source>
</evidence>
<reference evidence="6 7" key="1">
    <citation type="journal article" date="2009" name="Nature">
        <title>Evolution of pathogenicity and sexual reproduction in eight Candida genomes.</title>
        <authorList>
            <person name="Butler G."/>
            <person name="Rasmussen M.D."/>
            <person name="Lin M.F."/>
            <person name="Santos M.A."/>
            <person name="Sakthikumar S."/>
            <person name="Munro C.A."/>
            <person name="Rheinbay E."/>
            <person name="Grabherr M."/>
            <person name="Forche A."/>
            <person name="Reedy J.L."/>
            <person name="Agrafioti I."/>
            <person name="Arnaud M.B."/>
            <person name="Bates S."/>
            <person name="Brown A.J."/>
            <person name="Brunke S."/>
            <person name="Costanzo M.C."/>
            <person name="Fitzpatrick D.A."/>
            <person name="de Groot P.W."/>
            <person name="Harris D."/>
            <person name="Hoyer L.L."/>
            <person name="Hube B."/>
            <person name="Klis F.M."/>
            <person name="Kodira C."/>
            <person name="Lennard N."/>
            <person name="Logue M.E."/>
            <person name="Martin R."/>
            <person name="Neiman A.M."/>
            <person name="Nikolaou E."/>
            <person name="Quail M.A."/>
            <person name="Quinn J."/>
            <person name="Santos M.C."/>
            <person name="Schmitzberger F.F."/>
            <person name="Sherlock G."/>
            <person name="Shah P."/>
            <person name="Silverstein K.A."/>
            <person name="Skrzypek M.S."/>
            <person name="Soll D."/>
            <person name="Staggs R."/>
            <person name="Stansfield I."/>
            <person name="Stumpf M.P."/>
            <person name="Sudbery P.E."/>
            <person name="Srikantha T."/>
            <person name="Zeng Q."/>
            <person name="Berman J."/>
            <person name="Berriman M."/>
            <person name="Heitman J."/>
            <person name="Gow N.A."/>
            <person name="Lorenz M.C."/>
            <person name="Birren B.W."/>
            <person name="Kellis M."/>
            <person name="Cuomo C.A."/>
        </authorList>
    </citation>
    <scope>NUCLEOTIDE SEQUENCE [LARGE SCALE GENOMIC DNA]</scope>
    <source>
        <strain evidence="7">ATCC 11503 / BCRC 21390 / CBS 2605 / JCM 1781 / NBRC 1676 / NRRL YB-4239</strain>
    </source>
</reference>
<dbReference type="GeneID" id="5233124"/>
<dbReference type="eggNOG" id="KOG1399">
    <property type="taxonomic scope" value="Eukaryota"/>
</dbReference>
<evidence type="ECO:0000256" key="4">
    <source>
        <dbReference type="ARBA" id="ARBA00023002"/>
    </source>
</evidence>
<dbReference type="Proteomes" id="UP000001996">
    <property type="component" value="Unassembled WGS sequence"/>
</dbReference>
<dbReference type="VEuPathDB" id="FungiDB:LELG_02776"/>
<dbReference type="GO" id="GO:0004499">
    <property type="term" value="F:N,N-dimethylaniline monooxygenase activity"/>
    <property type="evidence" value="ECO:0007669"/>
    <property type="project" value="InterPro"/>
</dbReference>
<dbReference type="Gene3D" id="3.50.50.60">
    <property type="entry name" value="FAD/NAD(P)-binding domain"/>
    <property type="match status" value="2"/>
</dbReference>
<dbReference type="SUPFAM" id="SSF51905">
    <property type="entry name" value="FAD/NAD(P)-binding domain"/>
    <property type="match status" value="2"/>
</dbReference>
<dbReference type="OrthoDB" id="66881at2759"/>
<evidence type="ECO:0000313" key="7">
    <source>
        <dbReference type="Proteomes" id="UP000001996"/>
    </source>
</evidence>
<evidence type="ECO:0000256" key="3">
    <source>
        <dbReference type="ARBA" id="ARBA00022827"/>
    </source>
</evidence>
<evidence type="ECO:0008006" key="8">
    <source>
        <dbReference type="Google" id="ProtNLM"/>
    </source>
</evidence>
<evidence type="ECO:0000256" key="2">
    <source>
        <dbReference type="ARBA" id="ARBA00022630"/>
    </source>
</evidence>
<protein>
    <recommendedName>
        <fullName evidence="8">FAD/NAD(P)-binding domain-containing protein</fullName>
    </recommendedName>
</protein>
<dbReference type="InterPro" id="IPR036188">
    <property type="entry name" value="FAD/NAD-bd_sf"/>
</dbReference>
<dbReference type="Pfam" id="PF00743">
    <property type="entry name" value="FMO-like"/>
    <property type="match status" value="1"/>
</dbReference>
<dbReference type="EMBL" id="CH981526">
    <property type="protein sequence ID" value="EDK44597.1"/>
    <property type="molecule type" value="Genomic_DNA"/>
</dbReference>
<evidence type="ECO:0000256" key="1">
    <source>
        <dbReference type="ARBA" id="ARBA00009183"/>
    </source>
</evidence>